<dbReference type="PROSITE" id="PS00793">
    <property type="entry name" value="DHPS_2"/>
    <property type="match status" value="1"/>
</dbReference>
<dbReference type="PROSITE" id="PS00792">
    <property type="entry name" value="DHPS_1"/>
    <property type="match status" value="1"/>
</dbReference>
<evidence type="ECO:0000313" key="11">
    <source>
        <dbReference type="EMBL" id="RZT95907.1"/>
    </source>
</evidence>
<feature type="domain" description="Pterin-binding" evidence="10">
    <location>
        <begin position="59"/>
        <end position="312"/>
    </location>
</feature>
<dbReference type="InterPro" id="IPR000489">
    <property type="entry name" value="Pterin-binding_dom"/>
</dbReference>
<keyword evidence="6 9" id="KW-0479">Metal-binding</keyword>
<comment type="function">
    <text evidence="9">Catalyzes the condensation of para-aminobenzoate (pABA) with 6-hydroxymethyl-7,8-dihydropterin diphosphate (DHPt-PP) to form 7,8-dihydropteroate (H2Pte), the immediate precursor of folate derivatives.</text>
</comment>
<comment type="catalytic activity">
    <reaction evidence="1">
        <text>(7,8-dihydropterin-6-yl)methyl diphosphate + 4-aminobenzoate = 7,8-dihydropteroate + diphosphate</text>
        <dbReference type="Rhea" id="RHEA:19949"/>
        <dbReference type="ChEBI" id="CHEBI:17836"/>
        <dbReference type="ChEBI" id="CHEBI:17839"/>
        <dbReference type="ChEBI" id="CHEBI:33019"/>
        <dbReference type="ChEBI" id="CHEBI:72950"/>
        <dbReference type="EC" id="2.5.1.15"/>
    </reaction>
</comment>
<dbReference type="GO" id="GO:0046656">
    <property type="term" value="P:folic acid biosynthetic process"/>
    <property type="evidence" value="ECO:0007669"/>
    <property type="project" value="UniProtKB-KW"/>
</dbReference>
<dbReference type="PANTHER" id="PTHR20941">
    <property type="entry name" value="FOLATE SYNTHESIS PROTEINS"/>
    <property type="match status" value="1"/>
</dbReference>
<evidence type="ECO:0000256" key="1">
    <source>
        <dbReference type="ARBA" id="ARBA00000012"/>
    </source>
</evidence>
<evidence type="ECO:0000256" key="2">
    <source>
        <dbReference type="ARBA" id="ARBA00001946"/>
    </source>
</evidence>
<dbReference type="PANTHER" id="PTHR20941:SF1">
    <property type="entry name" value="FOLIC ACID SYNTHESIS PROTEIN FOL1"/>
    <property type="match status" value="1"/>
</dbReference>
<dbReference type="SUPFAM" id="SSF51717">
    <property type="entry name" value="Dihydropteroate synthetase-like"/>
    <property type="match status" value="1"/>
</dbReference>
<dbReference type="EC" id="2.5.1.15" evidence="4 9"/>
<comment type="cofactor">
    <cofactor evidence="2 9">
        <name>Mg(2+)</name>
        <dbReference type="ChEBI" id="CHEBI:18420"/>
    </cofactor>
</comment>
<dbReference type="EMBL" id="SHKN01000001">
    <property type="protein sequence ID" value="RZT95907.1"/>
    <property type="molecule type" value="Genomic_DNA"/>
</dbReference>
<keyword evidence="5 9" id="KW-0808">Transferase</keyword>
<dbReference type="NCBIfam" id="TIGR01496">
    <property type="entry name" value="DHPS"/>
    <property type="match status" value="1"/>
</dbReference>
<keyword evidence="7 9" id="KW-0460">Magnesium</keyword>
<dbReference type="GO" id="GO:0046654">
    <property type="term" value="P:tetrahydrofolate biosynthetic process"/>
    <property type="evidence" value="ECO:0007669"/>
    <property type="project" value="UniProtKB-UniPathway"/>
</dbReference>
<dbReference type="UniPathway" id="UPA00077">
    <property type="reaction ID" value="UER00156"/>
</dbReference>
<dbReference type="Gene3D" id="3.20.20.20">
    <property type="entry name" value="Dihydropteroate synthase-like"/>
    <property type="match status" value="1"/>
</dbReference>
<proteinExistence type="inferred from homology"/>
<dbReference type="GO" id="GO:0004156">
    <property type="term" value="F:dihydropteroate synthase activity"/>
    <property type="evidence" value="ECO:0007669"/>
    <property type="project" value="UniProtKB-EC"/>
</dbReference>
<gene>
    <name evidence="11" type="ORF">EV201_0535</name>
</gene>
<evidence type="ECO:0000256" key="3">
    <source>
        <dbReference type="ARBA" id="ARBA00004763"/>
    </source>
</evidence>
<keyword evidence="12" id="KW-1185">Reference proteome</keyword>
<comment type="caution">
    <text evidence="11">The sequence shown here is derived from an EMBL/GenBank/DDBJ whole genome shotgun (WGS) entry which is preliminary data.</text>
</comment>
<evidence type="ECO:0000256" key="5">
    <source>
        <dbReference type="ARBA" id="ARBA00022679"/>
    </source>
</evidence>
<dbReference type="PROSITE" id="PS50972">
    <property type="entry name" value="PTERIN_BINDING"/>
    <property type="match status" value="1"/>
</dbReference>
<accession>A0A4Q7VIN3</accession>
<dbReference type="Pfam" id="PF00809">
    <property type="entry name" value="Pterin_bind"/>
    <property type="match status" value="1"/>
</dbReference>
<comment type="pathway">
    <text evidence="3 9">Cofactor biosynthesis; tetrahydrofolate biosynthesis; 7,8-dihydrofolate from 2-amino-4-hydroxy-6-hydroxymethyl-7,8-dihydropteridine diphosphate and 4-aminobenzoate: step 1/2.</text>
</comment>
<dbReference type="CDD" id="cd00739">
    <property type="entry name" value="DHPS"/>
    <property type="match status" value="1"/>
</dbReference>
<dbReference type="InterPro" id="IPR006390">
    <property type="entry name" value="DHP_synth_dom"/>
</dbReference>
<evidence type="ECO:0000256" key="6">
    <source>
        <dbReference type="ARBA" id="ARBA00022723"/>
    </source>
</evidence>
<evidence type="ECO:0000259" key="10">
    <source>
        <dbReference type="PROSITE" id="PS50972"/>
    </source>
</evidence>
<name>A0A4Q7VIN3_9BACT</name>
<dbReference type="AlphaFoldDB" id="A0A4Q7VIN3"/>
<sequence length="320" mass="35714">MNNKNAISHDKSSALTIFFYFCSIINENSHHMQKYKTNPSNQKIESIMCGKNLISFDKPLVMGILNLTPDSFFDGGQYIDANSILKRARQIISEGADIIDLGAYSTRPGAKDIDVEEEWRRMQPALAIIRKELPDVILSIDTFRSELVSRVVGEFGSCIVNDISGGTMDDHMFATVAELNVPYIMMHIKGTPQTMQSQAVYKDLMAELVMFFEERVKQLNALGAKQIILDPGFGFGKTLEHNYQIMSQLEAFKALNLPLLIGISRKSVIYKLLGGEAKDSLNGTTALNMVALLGGAHILRVHDVKEAVECVKIYNQMLMK</sequence>
<dbReference type="InterPro" id="IPR045031">
    <property type="entry name" value="DHP_synth-like"/>
</dbReference>
<evidence type="ECO:0000256" key="7">
    <source>
        <dbReference type="ARBA" id="ARBA00022842"/>
    </source>
</evidence>
<comment type="similarity">
    <text evidence="9">Belongs to the DHPS family.</text>
</comment>
<dbReference type="Proteomes" id="UP000293562">
    <property type="component" value="Unassembled WGS sequence"/>
</dbReference>
<evidence type="ECO:0000313" key="12">
    <source>
        <dbReference type="Proteomes" id="UP000293562"/>
    </source>
</evidence>
<dbReference type="GO" id="GO:0046872">
    <property type="term" value="F:metal ion binding"/>
    <property type="evidence" value="ECO:0007669"/>
    <property type="project" value="UniProtKB-KW"/>
</dbReference>
<reference evidence="11 12" key="1">
    <citation type="submission" date="2019-02" db="EMBL/GenBank/DDBJ databases">
        <title>Genomic Encyclopedia of Type Strains, Phase IV (KMG-IV): sequencing the most valuable type-strain genomes for metagenomic binning, comparative biology and taxonomic classification.</title>
        <authorList>
            <person name="Goeker M."/>
        </authorList>
    </citation>
    <scope>NUCLEOTIDE SEQUENCE [LARGE SCALE GENOMIC DNA]</scope>
    <source>
        <strain evidence="11 12">DSM 28825</strain>
    </source>
</reference>
<protein>
    <recommendedName>
        <fullName evidence="4 9">Dihydropteroate synthase</fullName>
        <shortName evidence="9">DHPS</shortName>
        <ecNumber evidence="4 9">2.5.1.15</ecNumber>
    </recommendedName>
    <alternativeName>
        <fullName evidence="9">Dihydropteroate pyrophosphorylase</fullName>
    </alternativeName>
</protein>
<organism evidence="11 12">
    <name type="scientific">Ancylomarina subtilis</name>
    <dbReference type="NCBI Taxonomy" id="1639035"/>
    <lineage>
        <taxon>Bacteria</taxon>
        <taxon>Pseudomonadati</taxon>
        <taxon>Bacteroidota</taxon>
        <taxon>Bacteroidia</taxon>
        <taxon>Marinilabiliales</taxon>
        <taxon>Marinifilaceae</taxon>
        <taxon>Ancylomarina</taxon>
    </lineage>
</organism>
<evidence type="ECO:0000256" key="9">
    <source>
        <dbReference type="RuleBase" id="RU361205"/>
    </source>
</evidence>
<dbReference type="GO" id="GO:0005829">
    <property type="term" value="C:cytosol"/>
    <property type="evidence" value="ECO:0007669"/>
    <property type="project" value="TreeGrafter"/>
</dbReference>
<keyword evidence="8 9" id="KW-0289">Folate biosynthesis</keyword>
<evidence type="ECO:0000256" key="8">
    <source>
        <dbReference type="ARBA" id="ARBA00022909"/>
    </source>
</evidence>
<dbReference type="InterPro" id="IPR011005">
    <property type="entry name" value="Dihydropteroate_synth-like_sf"/>
</dbReference>
<evidence type="ECO:0000256" key="4">
    <source>
        <dbReference type="ARBA" id="ARBA00012458"/>
    </source>
</evidence>